<evidence type="ECO:0000313" key="3">
    <source>
        <dbReference type="EMBL" id="PIO55902.1"/>
    </source>
</evidence>
<protein>
    <recommendedName>
        <fullName evidence="2">DNA polymerase alpha catalytic subunit N-terminal domain-containing protein</fullName>
    </recommendedName>
</protein>
<evidence type="ECO:0000259" key="2">
    <source>
        <dbReference type="Pfam" id="PF12254"/>
    </source>
</evidence>
<dbReference type="GO" id="GO:0003697">
    <property type="term" value="F:single-stranded DNA binding"/>
    <property type="evidence" value="ECO:0007669"/>
    <property type="project" value="TreeGrafter"/>
</dbReference>
<feature type="non-terminal residue" evidence="3">
    <location>
        <position position="336"/>
    </location>
</feature>
<feature type="region of interest" description="Disordered" evidence="1">
    <location>
        <begin position="112"/>
        <end position="207"/>
    </location>
</feature>
<evidence type="ECO:0000256" key="1">
    <source>
        <dbReference type="SAM" id="MobiDB-lite"/>
    </source>
</evidence>
<dbReference type="AlphaFoldDB" id="A0A2G9TEC6"/>
<dbReference type="GO" id="GO:0003887">
    <property type="term" value="F:DNA-directed DNA polymerase activity"/>
    <property type="evidence" value="ECO:0007669"/>
    <property type="project" value="TreeGrafter"/>
</dbReference>
<dbReference type="GO" id="GO:0003682">
    <property type="term" value="F:chromatin binding"/>
    <property type="evidence" value="ECO:0007669"/>
    <property type="project" value="TreeGrafter"/>
</dbReference>
<feature type="region of interest" description="Disordered" evidence="1">
    <location>
        <begin position="40"/>
        <end position="69"/>
    </location>
</feature>
<dbReference type="GO" id="GO:0005658">
    <property type="term" value="C:alpha DNA polymerase:primase complex"/>
    <property type="evidence" value="ECO:0007669"/>
    <property type="project" value="TreeGrafter"/>
</dbReference>
<sequence>LDSLIGNVYEEVDEDEYNEIVRKRQAADFVVDDDGSGYVDHGADIFDDEDDYYDEEEVGKKNPTTKKGLDSYFAPATHVRGKVKDDAEVKLEDDEDLKSMLAGINDEALEMDFCSEPSPTPVSSSMRNPFKREASPTIAPRKVKVMKLATPTQRSAPIRRLQDEPQNHVKAEVQVEDDDDYGAPDFDDFDEPAPPKAPPPTPAVPNSSISAKKLIEKKIDNDKEGMDCQEEVKVEEIKPHTKATPQMMSATKWEDGEATLNEPVVDVVAGSEAFYVKEDGQQMIRMYWLDAYEDPVKHSGTVYLFGRVNVSGNKWASCCVTVKNIFRQVFFLPRET</sequence>
<accession>A0A2G9TEC6</accession>
<dbReference type="PANTHER" id="PTHR45861">
    <property type="entry name" value="DNA POLYMERASE ALPHA CATALYTIC SUBUNIT"/>
    <property type="match status" value="1"/>
</dbReference>
<feature type="compositionally biased region" description="Acidic residues" evidence="1">
    <location>
        <begin position="174"/>
        <end position="191"/>
    </location>
</feature>
<feature type="compositionally biased region" description="Pro residues" evidence="1">
    <location>
        <begin position="192"/>
        <end position="203"/>
    </location>
</feature>
<dbReference type="SUPFAM" id="SSF53098">
    <property type="entry name" value="Ribonuclease H-like"/>
    <property type="match status" value="1"/>
</dbReference>
<keyword evidence="4" id="KW-1185">Reference proteome</keyword>
<dbReference type="GO" id="GO:1902975">
    <property type="term" value="P:mitotic DNA replication initiation"/>
    <property type="evidence" value="ECO:0007669"/>
    <property type="project" value="TreeGrafter"/>
</dbReference>
<name>A0A2G9TEC6_TELCI</name>
<dbReference type="EMBL" id="KZ383658">
    <property type="protein sequence ID" value="PIO55902.1"/>
    <property type="molecule type" value="Genomic_DNA"/>
</dbReference>
<dbReference type="PANTHER" id="PTHR45861:SF1">
    <property type="entry name" value="DNA POLYMERASE ALPHA CATALYTIC SUBUNIT"/>
    <property type="match status" value="1"/>
</dbReference>
<dbReference type="GO" id="GO:0006272">
    <property type="term" value="P:leading strand elongation"/>
    <property type="evidence" value="ECO:0007669"/>
    <property type="project" value="TreeGrafter"/>
</dbReference>
<gene>
    <name evidence="3" type="ORF">TELCIR_22707</name>
</gene>
<dbReference type="Pfam" id="PF12254">
    <property type="entry name" value="DNA_pol_alpha_N"/>
    <property type="match status" value="1"/>
</dbReference>
<reference evidence="3 4" key="1">
    <citation type="submission" date="2015-09" db="EMBL/GenBank/DDBJ databases">
        <title>Draft genome of the parasitic nematode Teladorsagia circumcincta isolate WARC Sus (inbred).</title>
        <authorList>
            <person name="Mitreva M."/>
        </authorList>
    </citation>
    <scope>NUCLEOTIDE SEQUENCE [LARGE SCALE GENOMIC DNA]</scope>
    <source>
        <strain evidence="3 4">S</strain>
    </source>
</reference>
<organism evidence="3 4">
    <name type="scientific">Teladorsagia circumcincta</name>
    <name type="common">Brown stomach worm</name>
    <name type="synonym">Ostertagia circumcincta</name>
    <dbReference type="NCBI Taxonomy" id="45464"/>
    <lineage>
        <taxon>Eukaryota</taxon>
        <taxon>Metazoa</taxon>
        <taxon>Ecdysozoa</taxon>
        <taxon>Nematoda</taxon>
        <taxon>Chromadorea</taxon>
        <taxon>Rhabditida</taxon>
        <taxon>Rhabditina</taxon>
        <taxon>Rhabditomorpha</taxon>
        <taxon>Strongyloidea</taxon>
        <taxon>Trichostrongylidae</taxon>
        <taxon>Teladorsagia</taxon>
    </lineage>
</organism>
<dbReference type="Gene3D" id="2.40.50.730">
    <property type="match status" value="1"/>
</dbReference>
<feature type="non-terminal residue" evidence="3">
    <location>
        <position position="1"/>
    </location>
</feature>
<evidence type="ECO:0000313" key="4">
    <source>
        <dbReference type="Proteomes" id="UP000230423"/>
    </source>
</evidence>
<dbReference type="InterPro" id="IPR012337">
    <property type="entry name" value="RNaseH-like_sf"/>
</dbReference>
<dbReference type="GO" id="GO:0006273">
    <property type="term" value="P:lagging strand elongation"/>
    <property type="evidence" value="ECO:0007669"/>
    <property type="project" value="TreeGrafter"/>
</dbReference>
<proteinExistence type="predicted"/>
<feature type="domain" description="DNA polymerase alpha catalytic subunit N-terminal" evidence="2">
    <location>
        <begin position="7"/>
        <end position="47"/>
    </location>
</feature>
<feature type="compositionally biased region" description="Basic and acidic residues" evidence="1">
    <location>
        <begin position="160"/>
        <end position="173"/>
    </location>
</feature>
<dbReference type="GO" id="GO:0003688">
    <property type="term" value="F:DNA replication origin binding"/>
    <property type="evidence" value="ECO:0007669"/>
    <property type="project" value="TreeGrafter"/>
</dbReference>
<feature type="compositionally biased region" description="Acidic residues" evidence="1">
    <location>
        <begin position="45"/>
        <end position="57"/>
    </location>
</feature>
<dbReference type="Proteomes" id="UP000230423">
    <property type="component" value="Unassembled WGS sequence"/>
</dbReference>
<dbReference type="OrthoDB" id="6755010at2759"/>
<dbReference type="InterPro" id="IPR024647">
    <property type="entry name" value="DNA_pol_a_cat_su_N"/>
</dbReference>